<dbReference type="SUPFAM" id="SSF102705">
    <property type="entry name" value="NIF3 (NGG1p interacting factor 3)-like"/>
    <property type="match status" value="1"/>
</dbReference>
<reference evidence="6" key="2">
    <citation type="submission" date="2021-04" db="EMBL/GenBank/DDBJ databases">
        <authorList>
            <person name="Gilroy R."/>
        </authorList>
    </citation>
    <scope>NUCLEOTIDE SEQUENCE</scope>
    <source>
        <strain evidence="6">ChiHecec2B26-446</strain>
    </source>
</reference>
<name>A0A9D1PU23_9BACT</name>
<evidence type="ECO:0000256" key="3">
    <source>
        <dbReference type="ARBA" id="ARBA00022112"/>
    </source>
</evidence>
<dbReference type="PANTHER" id="PTHR13799">
    <property type="entry name" value="NGG1 INTERACTING FACTOR 3"/>
    <property type="match status" value="1"/>
</dbReference>
<dbReference type="AlphaFoldDB" id="A0A9D1PU23"/>
<dbReference type="InterPro" id="IPR002678">
    <property type="entry name" value="DUF34/NIF3"/>
</dbReference>
<feature type="binding site" evidence="5">
    <location>
        <position position="65"/>
    </location>
    <ligand>
        <name>a divalent metal cation</name>
        <dbReference type="ChEBI" id="CHEBI:60240"/>
        <label>1</label>
    </ligand>
</feature>
<feature type="binding site" evidence="5">
    <location>
        <position position="64"/>
    </location>
    <ligand>
        <name>a divalent metal cation</name>
        <dbReference type="ChEBI" id="CHEBI:60240"/>
        <label>2</label>
    </ligand>
</feature>
<protein>
    <recommendedName>
        <fullName evidence="3">GTP cyclohydrolase 1 type 2 homolog</fullName>
    </recommendedName>
</protein>
<accession>A0A9D1PU23</accession>
<evidence type="ECO:0000256" key="1">
    <source>
        <dbReference type="ARBA" id="ARBA00006964"/>
    </source>
</evidence>
<sequence>MQLDRLIAAIEHIAPLSGAASWDKSGLQVACRHTDIRRLAVALDPIPSTIARALDQGADFVLTHHPLSLAPQLPSRLDNYHAVLSLLFKADAGLYAAHTSLDVQPDGPAGWLARHLGLRHPEFLEQTGENCGFGLAGDLPAPCSLADLLEQLARRISLDVAVTAGTCPELIRRVAYCTGSGGSLIAEAQASGADVYITGDIKYHPALDSAIFLLDVGHHSLEEAMMQEMQERLSRTLEVETFFVASDTPFRRALTHLPA</sequence>
<dbReference type="Pfam" id="PF01784">
    <property type="entry name" value="DUF34_NIF3"/>
    <property type="match status" value="1"/>
</dbReference>
<comment type="subunit">
    <text evidence="2">Homohexamer.</text>
</comment>
<dbReference type="GO" id="GO:0046872">
    <property type="term" value="F:metal ion binding"/>
    <property type="evidence" value="ECO:0007669"/>
    <property type="project" value="UniProtKB-KW"/>
</dbReference>
<gene>
    <name evidence="6" type="ORF">H9894_00825</name>
</gene>
<proteinExistence type="inferred from homology"/>
<evidence type="ECO:0000313" key="7">
    <source>
        <dbReference type="Proteomes" id="UP000886752"/>
    </source>
</evidence>
<dbReference type="PANTHER" id="PTHR13799:SF14">
    <property type="entry name" value="GTP CYCLOHYDROLASE 1 TYPE 2 HOMOLOG"/>
    <property type="match status" value="1"/>
</dbReference>
<dbReference type="FunFam" id="3.40.1390.30:FF:000001">
    <property type="entry name" value="GTP cyclohydrolase 1 type 2"/>
    <property type="match status" value="1"/>
</dbReference>
<reference evidence="6" key="1">
    <citation type="journal article" date="2021" name="PeerJ">
        <title>Extensive microbial diversity within the chicken gut microbiome revealed by metagenomics and culture.</title>
        <authorList>
            <person name="Gilroy R."/>
            <person name="Ravi A."/>
            <person name="Getino M."/>
            <person name="Pursley I."/>
            <person name="Horton D.L."/>
            <person name="Alikhan N.F."/>
            <person name="Baker D."/>
            <person name="Gharbi K."/>
            <person name="Hall N."/>
            <person name="Watson M."/>
            <person name="Adriaenssens E.M."/>
            <person name="Foster-Nyarko E."/>
            <person name="Jarju S."/>
            <person name="Secka A."/>
            <person name="Antonio M."/>
            <person name="Oren A."/>
            <person name="Chaudhuri R.R."/>
            <person name="La Ragione R."/>
            <person name="Hildebrand F."/>
            <person name="Pallen M.J."/>
        </authorList>
    </citation>
    <scope>NUCLEOTIDE SEQUENCE</scope>
    <source>
        <strain evidence="6">ChiHecec2B26-446</strain>
    </source>
</reference>
<dbReference type="NCBIfam" id="TIGR00486">
    <property type="entry name" value="YbgI_SA1388"/>
    <property type="match status" value="1"/>
</dbReference>
<dbReference type="EMBL" id="DXHV01000010">
    <property type="protein sequence ID" value="HIV99726.1"/>
    <property type="molecule type" value="Genomic_DNA"/>
</dbReference>
<evidence type="ECO:0000256" key="2">
    <source>
        <dbReference type="ARBA" id="ARBA00011643"/>
    </source>
</evidence>
<comment type="caution">
    <text evidence="6">The sequence shown here is derived from an EMBL/GenBank/DDBJ whole genome shotgun (WGS) entry which is preliminary data.</text>
</comment>
<feature type="binding site" evidence="5">
    <location>
        <position position="218"/>
    </location>
    <ligand>
        <name>a divalent metal cation</name>
        <dbReference type="ChEBI" id="CHEBI:60240"/>
        <label>1</label>
    </ligand>
</feature>
<dbReference type="GO" id="GO:0005737">
    <property type="term" value="C:cytoplasm"/>
    <property type="evidence" value="ECO:0007669"/>
    <property type="project" value="TreeGrafter"/>
</dbReference>
<feature type="binding site" evidence="5">
    <location>
        <position position="222"/>
    </location>
    <ligand>
        <name>a divalent metal cation</name>
        <dbReference type="ChEBI" id="CHEBI:60240"/>
        <label>1</label>
    </ligand>
</feature>
<dbReference type="Gene3D" id="3.40.1390.30">
    <property type="entry name" value="NIF3 (NGG1p interacting factor 3)-like"/>
    <property type="match status" value="2"/>
</dbReference>
<dbReference type="Proteomes" id="UP000886752">
    <property type="component" value="Unassembled WGS sequence"/>
</dbReference>
<evidence type="ECO:0000256" key="4">
    <source>
        <dbReference type="ARBA" id="ARBA00022723"/>
    </source>
</evidence>
<feature type="binding site" evidence="5">
    <location>
        <position position="102"/>
    </location>
    <ligand>
        <name>a divalent metal cation</name>
        <dbReference type="ChEBI" id="CHEBI:60240"/>
        <label>1</label>
    </ligand>
</feature>
<organism evidence="6 7">
    <name type="scientific">Candidatus Desulfovibrio intestinipullorum</name>
    <dbReference type="NCBI Taxonomy" id="2838536"/>
    <lineage>
        <taxon>Bacteria</taxon>
        <taxon>Pseudomonadati</taxon>
        <taxon>Thermodesulfobacteriota</taxon>
        <taxon>Desulfovibrionia</taxon>
        <taxon>Desulfovibrionales</taxon>
        <taxon>Desulfovibrionaceae</taxon>
        <taxon>Desulfovibrio</taxon>
    </lineage>
</organism>
<comment type="similarity">
    <text evidence="1">Belongs to the GTP cyclohydrolase I type 2/NIF3 family.</text>
</comment>
<dbReference type="InterPro" id="IPR036069">
    <property type="entry name" value="DUF34/NIF3_sf"/>
</dbReference>
<keyword evidence="4 5" id="KW-0479">Metal-binding</keyword>
<evidence type="ECO:0000313" key="6">
    <source>
        <dbReference type="EMBL" id="HIV99726.1"/>
    </source>
</evidence>
<evidence type="ECO:0000256" key="5">
    <source>
        <dbReference type="PIRSR" id="PIRSR602678-1"/>
    </source>
</evidence>